<keyword evidence="2" id="KW-0472">Membrane</keyword>
<feature type="transmembrane region" description="Helical" evidence="2">
    <location>
        <begin position="157"/>
        <end position="181"/>
    </location>
</feature>
<accession>E0Q613</accession>
<sequence length="246" mass="26876">MMNEPEQYQPNNPDERQGTAGAAPVSSSSEGSNTPQYGQYAQPEYGAMANQYPSGYNPYVYGAPEIETNSSNQQGAEARQPQQPTPAGYPYSQQYGGQPGNSYQNQNPYQNNPYGWNGNPQQQYDQQAPSGRQPRMRGNIDLNDPNQNPLYGHWDSYAILSLVFTILLPVPVVPALMGGVAMWRTKTFHMKGFWLGVAALVINVLYTIGVIWMAVHGISSTELYDQLLQHMLGGGSGSSESGSLSA</sequence>
<reference evidence="3 4" key="1">
    <citation type="submission" date="2010-08" db="EMBL/GenBank/DDBJ databases">
        <authorList>
            <person name="Muzny D."/>
            <person name="Qin X."/>
            <person name="Deng J."/>
            <person name="Jiang H."/>
            <person name="Liu Y."/>
            <person name="Qu J."/>
            <person name="Song X.-Z."/>
            <person name="Zhang L."/>
            <person name="Thornton R."/>
            <person name="Coyle M."/>
            <person name="Francisco L."/>
            <person name="Jackson L."/>
            <person name="Javaid M."/>
            <person name="Korchina V."/>
            <person name="Kovar C."/>
            <person name="Mata R."/>
            <person name="Mathew T."/>
            <person name="Ngo R."/>
            <person name="Nguyen L."/>
            <person name="Nguyen N."/>
            <person name="Okwuonu G."/>
            <person name="Ongeri F."/>
            <person name="Pham C."/>
            <person name="Simmons D."/>
            <person name="Wilczek-Boney K."/>
            <person name="Hale W."/>
            <person name="Jakkamsetti A."/>
            <person name="Pham P."/>
            <person name="Ruth R."/>
            <person name="San Lucas F."/>
            <person name="Warren J."/>
            <person name="Zhang J."/>
            <person name="Zhao Z."/>
            <person name="Zhou C."/>
            <person name="Zhu D."/>
            <person name="Lee S."/>
            <person name="Bess C."/>
            <person name="Blankenburg K."/>
            <person name="Forbes L."/>
            <person name="Fu Q."/>
            <person name="Gubbala S."/>
            <person name="Hirani K."/>
            <person name="Jayaseelan J.C."/>
            <person name="Lara F."/>
            <person name="Munidasa M."/>
            <person name="Palculict T."/>
            <person name="Patil S."/>
            <person name="Pu L.-L."/>
            <person name="Saada N."/>
            <person name="Tang L."/>
            <person name="Weissenberger G."/>
            <person name="Zhu Y."/>
            <person name="Hemphill L."/>
            <person name="Shang Y."/>
            <person name="Youmans B."/>
            <person name="Ayvaz T."/>
            <person name="Ross M."/>
            <person name="Santibanez J."/>
            <person name="Aqrawi P."/>
            <person name="Gross S."/>
            <person name="Joshi V."/>
            <person name="Fowler G."/>
            <person name="Nazareth L."/>
            <person name="Reid J."/>
            <person name="Worley K."/>
            <person name="Petrosino J."/>
            <person name="Highlander S."/>
            <person name="Gibbs R."/>
        </authorList>
    </citation>
    <scope>NUCLEOTIDE SEQUENCE [LARGE SCALE GENOMIC DNA]</scope>
    <source>
        <strain evidence="3 4">ATCC 27679</strain>
    </source>
</reference>
<dbReference type="HOGENOM" id="CLU_092707_0_0_11"/>
<protein>
    <recommendedName>
        <fullName evidence="5">DUF4190 domain-containing protein</fullName>
    </recommendedName>
</protein>
<evidence type="ECO:0000313" key="3">
    <source>
        <dbReference type="EMBL" id="EFM42087.1"/>
    </source>
</evidence>
<feature type="transmembrane region" description="Helical" evidence="2">
    <location>
        <begin position="193"/>
        <end position="215"/>
    </location>
</feature>
<evidence type="ECO:0000256" key="2">
    <source>
        <dbReference type="SAM" id="Phobius"/>
    </source>
</evidence>
<proteinExistence type="predicted"/>
<dbReference type="AlphaFoldDB" id="E0Q613"/>
<dbReference type="Proteomes" id="UP000003323">
    <property type="component" value="Unassembled WGS sequence"/>
</dbReference>
<dbReference type="EMBL" id="AEEQ01000007">
    <property type="protein sequence ID" value="EFM42087.1"/>
    <property type="molecule type" value="Genomic_DNA"/>
</dbReference>
<feature type="region of interest" description="Disordered" evidence="1">
    <location>
        <begin position="1"/>
        <end position="140"/>
    </location>
</feature>
<feature type="compositionally biased region" description="Polar residues" evidence="1">
    <location>
        <begin position="1"/>
        <end position="12"/>
    </location>
</feature>
<name>E0Q613_9BIFI</name>
<evidence type="ECO:0000256" key="1">
    <source>
        <dbReference type="SAM" id="MobiDB-lite"/>
    </source>
</evidence>
<feature type="compositionally biased region" description="Polar residues" evidence="1">
    <location>
        <begin position="25"/>
        <end position="39"/>
    </location>
</feature>
<keyword evidence="2" id="KW-0812">Transmembrane</keyword>
<evidence type="ECO:0008006" key="5">
    <source>
        <dbReference type="Google" id="ProtNLM"/>
    </source>
</evidence>
<comment type="caution">
    <text evidence="3">The sequence shown here is derived from an EMBL/GenBank/DDBJ whole genome shotgun (WGS) entry which is preliminary data.</text>
</comment>
<gene>
    <name evidence="3" type="ORF">HMPREF0168_0570</name>
</gene>
<feature type="compositionally biased region" description="Low complexity" evidence="1">
    <location>
        <begin position="88"/>
        <end position="123"/>
    </location>
</feature>
<keyword evidence="2" id="KW-1133">Transmembrane helix</keyword>
<evidence type="ECO:0000313" key="4">
    <source>
        <dbReference type="Proteomes" id="UP000003323"/>
    </source>
</evidence>
<organism evidence="3 4">
    <name type="scientific">Bifidobacterium dentium ATCC 27679</name>
    <dbReference type="NCBI Taxonomy" id="871562"/>
    <lineage>
        <taxon>Bacteria</taxon>
        <taxon>Bacillati</taxon>
        <taxon>Actinomycetota</taxon>
        <taxon>Actinomycetes</taxon>
        <taxon>Bifidobacteriales</taxon>
        <taxon>Bifidobacteriaceae</taxon>
        <taxon>Bifidobacterium</taxon>
    </lineage>
</organism>